<feature type="region of interest" description="Disordered" evidence="1">
    <location>
        <begin position="1239"/>
        <end position="1566"/>
    </location>
</feature>
<dbReference type="STRING" id="94643.A0A2A9MCT9"/>
<protein>
    <submittedName>
        <fullName evidence="2">Uncharacterized protein</fullName>
    </submittedName>
</protein>
<organism evidence="2 3">
    <name type="scientific">Besnoitia besnoiti</name>
    <name type="common">Apicomplexan protozoan</name>
    <dbReference type="NCBI Taxonomy" id="94643"/>
    <lineage>
        <taxon>Eukaryota</taxon>
        <taxon>Sar</taxon>
        <taxon>Alveolata</taxon>
        <taxon>Apicomplexa</taxon>
        <taxon>Conoidasida</taxon>
        <taxon>Coccidia</taxon>
        <taxon>Eucoccidiorida</taxon>
        <taxon>Eimeriorina</taxon>
        <taxon>Sarcocystidae</taxon>
        <taxon>Besnoitia</taxon>
    </lineage>
</organism>
<feature type="compositionally biased region" description="Polar residues" evidence="1">
    <location>
        <begin position="1372"/>
        <end position="1386"/>
    </location>
</feature>
<feature type="compositionally biased region" description="Basic and acidic residues" evidence="1">
    <location>
        <begin position="583"/>
        <end position="595"/>
    </location>
</feature>
<gene>
    <name evidence="2" type="ORF">BESB_079720</name>
</gene>
<evidence type="ECO:0000313" key="3">
    <source>
        <dbReference type="Proteomes" id="UP000224006"/>
    </source>
</evidence>
<dbReference type="GeneID" id="40312899"/>
<feature type="compositionally biased region" description="Basic and acidic residues" evidence="1">
    <location>
        <begin position="1422"/>
        <end position="1443"/>
    </location>
</feature>
<feature type="compositionally biased region" description="Low complexity" evidence="1">
    <location>
        <begin position="1536"/>
        <end position="1553"/>
    </location>
</feature>
<evidence type="ECO:0000256" key="1">
    <source>
        <dbReference type="SAM" id="MobiDB-lite"/>
    </source>
</evidence>
<dbReference type="VEuPathDB" id="ToxoDB:BESB_079720"/>
<dbReference type="RefSeq" id="XP_029217765.1">
    <property type="nucleotide sequence ID" value="XM_029366334.1"/>
</dbReference>
<feature type="compositionally biased region" description="Basic and acidic residues" evidence="1">
    <location>
        <begin position="1322"/>
        <end position="1355"/>
    </location>
</feature>
<reference evidence="2 3" key="1">
    <citation type="submission" date="2017-09" db="EMBL/GenBank/DDBJ databases">
        <title>Genome sequencing of Besnoitia besnoiti strain Bb-Ger1.</title>
        <authorList>
            <person name="Schares G."/>
            <person name="Venepally P."/>
            <person name="Lorenzi H.A."/>
        </authorList>
    </citation>
    <scope>NUCLEOTIDE SEQUENCE [LARGE SCALE GENOMIC DNA]</scope>
    <source>
        <strain evidence="2 3">Bb-Ger1</strain>
    </source>
</reference>
<feature type="compositionally biased region" description="Basic and acidic residues" evidence="1">
    <location>
        <begin position="882"/>
        <end position="903"/>
    </location>
</feature>
<name>A0A2A9MCT9_BESBE</name>
<dbReference type="Proteomes" id="UP000224006">
    <property type="component" value="Chromosome VII"/>
</dbReference>
<dbReference type="EMBL" id="NWUJ01000008">
    <property type="protein sequence ID" value="PFH33756.1"/>
    <property type="molecule type" value="Genomic_DNA"/>
</dbReference>
<feature type="compositionally biased region" description="Basic residues" evidence="1">
    <location>
        <begin position="666"/>
        <end position="677"/>
    </location>
</feature>
<feature type="compositionally biased region" description="Basic and acidic residues" evidence="1">
    <location>
        <begin position="1478"/>
        <end position="1492"/>
    </location>
</feature>
<feature type="compositionally biased region" description="Basic and acidic residues" evidence="1">
    <location>
        <begin position="499"/>
        <end position="511"/>
    </location>
</feature>
<feature type="region of interest" description="Disordered" evidence="1">
    <location>
        <begin position="703"/>
        <end position="730"/>
    </location>
</feature>
<evidence type="ECO:0000313" key="2">
    <source>
        <dbReference type="EMBL" id="PFH33756.1"/>
    </source>
</evidence>
<feature type="compositionally biased region" description="Gly residues" evidence="1">
    <location>
        <begin position="422"/>
        <end position="434"/>
    </location>
</feature>
<comment type="caution">
    <text evidence="2">The sequence shown here is derived from an EMBL/GenBank/DDBJ whole genome shotgun (WGS) entry which is preliminary data.</text>
</comment>
<feature type="compositionally biased region" description="Acidic residues" evidence="1">
    <location>
        <begin position="624"/>
        <end position="646"/>
    </location>
</feature>
<keyword evidence="3" id="KW-1185">Reference proteome</keyword>
<feature type="compositionally biased region" description="Basic and acidic residues" evidence="1">
    <location>
        <begin position="1295"/>
        <end position="1313"/>
    </location>
</feature>
<feature type="region of interest" description="Disordered" evidence="1">
    <location>
        <begin position="875"/>
        <end position="907"/>
    </location>
</feature>
<feature type="region of interest" description="Disordered" evidence="1">
    <location>
        <begin position="252"/>
        <end position="272"/>
    </location>
</feature>
<dbReference type="KEGG" id="bbes:BESB_079720"/>
<feature type="region of interest" description="Disordered" evidence="1">
    <location>
        <begin position="943"/>
        <end position="969"/>
    </location>
</feature>
<proteinExistence type="predicted"/>
<feature type="region of interest" description="Disordered" evidence="1">
    <location>
        <begin position="287"/>
        <end position="680"/>
    </location>
</feature>
<feature type="region of interest" description="Disordered" evidence="1">
    <location>
        <begin position="746"/>
        <end position="768"/>
    </location>
</feature>
<feature type="compositionally biased region" description="Basic and acidic residues" evidence="1">
    <location>
        <begin position="550"/>
        <end position="562"/>
    </location>
</feature>
<feature type="region of interest" description="Disordered" evidence="1">
    <location>
        <begin position="1109"/>
        <end position="1165"/>
    </location>
</feature>
<sequence length="1566" mass="166405">MAWETPDAGGTGDEKRRAASLRRRLLVVCLVTVFFSNERFHGRHHSAQALAIRFGDRGPTGNTSLRSSTKVTDGDVFFSSSRPSPHLAFVASLPRSEAAHSSAPLASSSVGSRESTAPSCLSPTFPVSSPKASEGANCRYGGGASRSGLVKSQFLAARASSSPVSPAAAASSLSAGAPPFGVSPFCAASSACVPSPALPRSAPPRPSAFSRASPSALRAVADAPLPEGEAVGWDSEEDPFFGRHDVDLPAFPAVNASPDGLPGGPGFFEGQAFDRRLPDDAHASEQLLPDEEAPSQDASLEPARRVSRPAASRSSALDTGEVSPQGRGRPPRVSASSLPPPSRGQGVQDWSRDAPEAGGGRFRRGAGAPGAPVSERRSRREEAADEEAAPAASTRRRRIRPHFASSPRGRWSEAEDDAVDGEGVGGAFSPGVQGGANEAAAYLENEDSPELLGARRREDDASYPGDPTAFASAASPRARRARRAPRAGERGGATFDGESQGRRDVGPHEADGLAEYSTRGREPRPPGPRGRSLGADGRGGPFTDAFDGGLDPRGDLMWEDRPYFGPQERGPHRRLPWYFWDSPRSRGARDSEFRRPAGRHPWGRPLPTQRRGSQLRDDALSVVLDDEGDEDPIESEDLEDAAEDALEGGLLEASMNEDGRWANARGGRRRRSPRRWSRGAAQVTWDWPKDAVRTGLDAEVSGTWPGRVRSRRAGGVSSSGPRRRGVAQGLSPLSLAAASREFLEPPNSLVDPWEASKGYPQRRSQRGLAAPEALLRGEDFFGERRRGRTPRVVHSSSFVFSRSRSRFGRGRESRARFADADGSTVPEAVDTLSEAAEGGVDEDEEEKQFYAFSSIHIPPLVRSMDVGLLVYQAQDASGGGRRGQEDPEHPGGSPTEKEQEPREAASLGRRLRDNMDAELSLSLDDAVLGDLIDNTMRRRLLLLPERPPERGPNAAPGAQTPDGEAEARGEATDLLAAAGEKPNAAESIDEGAAGGHRWVSFQKTYKEALEIYEGDEARLQQVHAQAEQIQRALASRVKRKISLDAALRRHGLSLNPFSWMARAFVYFNRFQLRNVTFTLWKDHVLHRFYRQRRDAAGLGRSPVSASAVAQRGKEGLTAAPASPSASETQDASGKKDRVAGGTMAAHDAALGPSEGEARSPKGAAGVAETEGDFVGIEEDWRMYVQRVYGVDLAANPMLELPLIVAKHVFLTQRYIAFVALHPEHKFHFVSHRKWLADQMSQDDKEERSSGPADEPDGARLAGAEGGADRRHGEAAEASGALRGREEEGTAPAETEGPRDDLNQGSNLHDEREAAAAAGNYGESHEGESEDREKQKVDTKDAQARSEARAQEREEGGGAGLSGLEAPPASGREVSTLSDASEPSSGLSGLEAPPASGPEVSTSSDAPEPSSDAGVQDTPALLERGDETTEALEERAAAEADRGESAYADFAQTEKETEAAPAEGLPQGDVSSAEVNEGSVHEEQSDEAIRVVEEAPAGVTQADECFDSLAADGGQSAATPKAKRKRSGSAGKKAASGEEPPAAAAHAESPAPSEEATERSGASVSPG</sequence>
<accession>A0A2A9MCT9</accession>
<dbReference type="OrthoDB" id="10431333at2759"/>